<comment type="similarity">
    <text evidence="1">Belongs to the CRISPR-associated Csm4 family.</text>
</comment>
<name>A0AAX4FWW9_9EURY</name>
<keyword evidence="4" id="KW-0051">Antiviral defense</keyword>
<dbReference type="NCBIfam" id="TIGR01903">
    <property type="entry name" value="cas5_csm4"/>
    <property type="match status" value="1"/>
</dbReference>
<protein>
    <recommendedName>
        <fullName evidence="2">CRISPR system Cms protein Csm4</fullName>
    </recommendedName>
</protein>
<evidence type="ECO:0000313" key="5">
    <source>
        <dbReference type="EMBL" id="WOX58461.1"/>
    </source>
</evidence>
<dbReference type="InterPro" id="IPR005510">
    <property type="entry name" value="Csm4"/>
</dbReference>
<reference evidence="5 6" key="1">
    <citation type="submission" date="2023-10" db="EMBL/GenBank/DDBJ databases">
        <title>The complete genome sequence of Methanoculleus receptaculi DSM 18860.</title>
        <authorList>
            <person name="Lai S.-J."/>
            <person name="You Y.-T."/>
            <person name="Chen S.-C."/>
        </authorList>
    </citation>
    <scope>NUCLEOTIDE SEQUENCE [LARGE SCALE GENOMIC DNA]</scope>
    <source>
        <strain evidence="5 6">DSM 18860</strain>
    </source>
</reference>
<evidence type="ECO:0000256" key="2">
    <source>
        <dbReference type="ARBA" id="ARBA00016109"/>
    </source>
</evidence>
<organism evidence="5 6">
    <name type="scientific">Methanoculleus receptaculi</name>
    <dbReference type="NCBI Taxonomy" id="394967"/>
    <lineage>
        <taxon>Archaea</taxon>
        <taxon>Methanobacteriati</taxon>
        <taxon>Methanobacteriota</taxon>
        <taxon>Stenosarchaea group</taxon>
        <taxon>Methanomicrobia</taxon>
        <taxon>Methanomicrobiales</taxon>
        <taxon>Methanomicrobiaceae</taxon>
        <taxon>Methanoculleus</taxon>
    </lineage>
</organism>
<dbReference type="AlphaFoldDB" id="A0AAX4FWW9"/>
<evidence type="ECO:0000256" key="3">
    <source>
        <dbReference type="ARBA" id="ARBA00022884"/>
    </source>
</evidence>
<keyword evidence="6" id="KW-1185">Reference proteome</keyword>
<proteinExistence type="inferred from homology"/>
<accession>A0AAX4FWW9</accession>
<evidence type="ECO:0000256" key="1">
    <source>
        <dbReference type="ARBA" id="ARBA00005772"/>
    </source>
</evidence>
<evidence type="ECO:0000313" key="6">
    <source>
        <dbReference type="Proteomes" id="UP001305652"/>
    </source>
</evidence>
<dbReference type="GO" id="GO:0003723">
    <property type="term" value="F:RNA binding"/>
    <property type="evidence" value="ECO:0007669"/>
    <property type="project" value="UniProtKB-KW"/>
</dbReference>
<dbReference type="KEGG" id="mrc:R6Y96_04300"/>
<gene>
    <name evidence="5" type="primary">csm4</name>
    <name evidence="5" type="ORF">R6Y96_04300</name>
</gene>
<evidence type="ECO:0000256" key="4">
    <source>
        <dbReference type="ARBA" id="ARBA00023118"/>
    </source>
</evidence>
<sequence>MRAVYLTPHSTFPSVFPSNTLFGAICTGLFDLDYDLDDLIERYPEDPAFILSSAFPYLNAGGAIHHLLPSPLLPPPKIRLEEDFDKAKAFKKVRYIHEAVFHDLAGGKLQREDIIGDLDNYAVESGMLARKREYLPLDRAEMEIPHNRINRITSESEEFYHTYGSIFRRGGRYFLIRFYDRAWEAPVEAALRLLEDRGVGPRTSGGQGQFSLSFGEMEIPEDAGAPYLMSLSRFAPESLAAFEGRVWYDLVSIRGRSGDGVMKKSVRMLSEGSVFANLHRPSYGTMATVRDSPRVVEYGMAFPVGIRWSG</sequence>
<dbReference type="GO" id="GO:0051607">
    <property type="term" value="P:defense response to virus"/>
    <property type="evidence" value="ECO:0007669"/>
    <property type="project" value="UniProtKB-KW"/>
</dbReference>
<dbReference type="Proteomes" id="UP001305652">
    <property type="component" value="Chromosome"/>
</dbReference>
<dbReference type="EMBL" id="CP137642">
    <property type="protein sequence ID" value="WOX58461.1"/>
    <property type="molecule type" value="Genomic_DNA"/>
</dbReference>
<dbReference type="GeneID" id="85732351"/>
<keyword evidence="3" id="KW-0694">RNA-binding</keyword>
<dbReference type="RefSeq" id="WP_318622295.1">
    <property type="nucleotide sequence ID" value="NZ_CP137642.1"/>
</dbReference>